<dbReference type="EMBL" id="JXRP01000019">
    <property type="protein sequence ID" value="KIL44155.1"/>
    <property type="molecule type" value="Genomic_DNA"/>
</dbReference>
<keyword evidence="4" id="KW-1185">Reference proteome</keyword>
<dbReference type="PROSITE" id="PS00061">
    <property type="entry name" value="ADH_SHORT"/>
    <property type="match status" value="1"/>
</dbReference>
<dbReference type="Pfam" id="PF13561">
    <property type="entry name" value="adh_short_C2"/>
    <property type="match status" value="1"/>
</dbReference>
<proteinExistence type="inferred from homology"/>
<comment type="similarity">
    <text evidence="1">Belongs to the short-chain dehydrogenases/reductases (SDR) family.</text>
</comment>
<evidence type="ECO:0000313" key="4">
    <source>
        <dbReference type="Proteomes" id="UP000031938"/>
    </source>
</evidence>
<organism evidence="3 4">
    <name type="scientific">Jeotgalibacillus soli</name>
    <dbReference type="NCBI Taxonomy" id="889306"/>
    <lineage>
        <taxon>Bacteria</taxon>
        <taxon>Bacillati</taxon>
        <taxon>Bacillota</taxon>
        <taxon>Bacilli</taxon>
        <taxon>Bacillales</taxon>
        <taxon>Caryophanaceae</taxon>
        <taxon>Jeotgalibacillus</taxon>
    </lineage>
</organism>
<gene>
    <name evidence="3" type="ORF">KP78_31190</name>
</gene>
<dbReference type="PRINTS" id="PR00080">
    <property type="entry name" value="SDRFAMILY"/>
</dbReference>
<sequence length="257" mass="27577">MYLPSFRLDHKTAIVTGAGRGIGRALAIGLAEAGADVVLISRTKNDLENTADTIRQLGVKAYVMTVDVTSREEITACVEEIKESVMSIDILVNNAGINIRSAAADVTDEEWTKIMETNVKSAFMMSQEVGKIMKKQGTGGSILSVSSVAGHVALRTGVAYAASKAALIQMTKVLALEWGKDNIRVNSIGPWYFETPLTEQLLTNDEYLHDILAVTPLNRIGQLNELVGPAILLVSEAGSYVTGQTLFVDGGMTIQGF</sequence>
<dbReference type="InterPro" id="IPR002347">
    <property type="entry name" value="SDR_fam"/>
</dbReference>
<reference evidence="3 4" key="1">
    <citation type="submission" date="2015-01" db="EMBL/GenBank/DDBJ databases">
        <title>Genome sequencing of Jeotgalibacillus soli.</title>
        <authorList>
            <person name="Goh K.M."/>
            <person name="Chan K.-G."/>
            <person name="Yaakop A.S."/>
            <person name="Ee R."/>
            <person name="Gan H.M."/>
            <person name="Chan C.S."/>
        </authorList>
    </citation>
    <scope>NUCLEOTIDE SEQUENCE [LARGE SCALE GENOMIC DNA]</scope>
    <source>
        <strain evidence="3 4">P9</strain>
    </source>
</reference>
<dbReference type="SUPFAM" id="SSF51735">
    <property type="entry name" value="NAD(P)-binding Rossmann-fold domains"/>
    <property type="match status" value="1"/>
</dbReference>
<dbReference type="Gene3D" id="3.40.50.720">
    <property type="entry name" value="NAD(P)-binding Rossmann-like Domain"/>
    <property type="match status" value="1"/>
</dbReference>
<dbReference type="GO" id="GO:0016616">
    <property type="term" value="F:oxidoreductase activity, acting on the CH-OH group of donors, NAD or NADP as acceptor"/>
    <property type="evidence" value="ECO:0007669"/>
    <property type="project" value="TreeGrafter"/>
</dbReference>
<dbReference type="RefSeq" id="WP_041090066.1">
    <property type="nucleotide sequence ID" value="NZ_JXRP01000019.1"/>
</dbReference>
<dbReference type="PRINTS" id="PR00081">
    <property type="entry name" value="GDHRDH"/>
</dbReference>
<dbReference type="AlphaFoldDB" id="A0A0C2R1H5"/>
<comment type="caution">
    <text evidence="3">The sequence shown here is derived from an EMBL/GenBank/DDBJ whole genome shotgun (WGS) entry which is preliminary data.</text>
</comment>
<evidence type="ECO:0000313" key="3">
    <source>
        <dbReference type="EMBL" id="KIL44155.1"/>
    </source>
</evidence>
<evidence type="ECO:0000256" key="1">
    <source>
        <dbReference type="ARBA" id="ARBA00006484"/>
    </source>
</evidence>
<dbReference type="PANTHER" id="PTHR42760">
    <property type="entry name" value="SHORT-CHAIN DEHYDROGENASES/REDUCTASES FAMILY MEMBER"/>
    <property type="match status" value="1"/>
</dbReference>
<dbReference type="PANTHER" id="PTHR42760:SF115">
    <property type="entry name" value="3-OXOACYL-[ACYL-CARRIER-PROTEIN] REDUCTASE FABG"/>
    <property type="match status" value="1"/>
</dbReference>
<protein>
    <submittedName>
        <fullName evidence="3">2-deoxy-D-gluconate 3-dehydrogenase</fullName>
    </submittedName>
</protein>
<dbReference type="GO" id="GO:0008206">
    <property type="term" value="P:bile acid metabolic process"/>
    <property type="evidence" value="ECO:0007669"/>
    <property type="project" value="UniProtKB-ARBA"/>
</dbReference>
<dbReference type="InterPro" id="IPR036291">
    <property type="entry name" value="NAD(P)-bd_dom_sf"/>
</dbReference>
<dbReference type="PATRIC" id="fig|889306.3.peg.3131"/>
<dbReference type="Proteomes" id="UP000031938">
    <property type="component" value="Unassembled WGS sequence"/>
</dbReference>
<name>A0A0C2R1H5_9BACL</name>
<dbReference type="InterPro" id="IPR020904">
    <property type="entry name" value="Sc_DH/Rdtase_CS"/>
</dbReference>
<keyword evidence="2" id="KW-0560">Oxidoreductase</keyword>
<dbReference type="NCBIfam" id="NF005559">
    <property type="entry name" value="PRK07231.1"/>
    <property type="match status" value="1"/>
</dbReference>
<accession>A0A0C2R1H5</accession>
<dbReference type="FunFam" id="3.40.50.720:FF:000084">
    <property type="entry name" value="Short-chain dehydrogenase reductase"/>
    <property type="match status" value="1"/>
</dbReference>
<dbReference type="STRING" id="889306.KP78_31190"/>
<dbReference type="OrthoDB" id="9803333at2"/>
<evidence type="ECO:0000256" key="2">
    <source>
        <dbReference type="ARBA" id="ARBA00023002"/>
    </source>
</evidence>